<comment type="caution">
    <text evidence="3">The sequence shown here is derived from an EMBL/GenBank/DDBJ whole genome shotgun (WGS) entry which is preliminary data.</text>
</comment>
<dbReference type="InterPro" id="IPR039375">
    <property type="entry name" value="NodN-like"/>
</dbReference>
<sequence length="152" mass="16489">MTEKKIATIAELPALVGTEIGPSDWLTITQERINTFADATDDHQWIHVDPVRAKDGPFGAPIAHGFLTLSLLIPLWGSIFDVEGVTTKVNYGLDRVRFTSPVTVGSRVRLTATLAKVEEVTGGVQLTTSGIIGIEGQERPAVVVDFLARFYV</sequence>
<dbReference type="Gene3D" id="3.10.129.10">
    <property type="entry name" value="Hotdog Thioesterase"/>
    <property type="match status" value="1"/>
</dbReference>
<evidence type="ECO:0000256" key="1">
    <source>
        <dbReference type="ARBA" id="ARBA00005254"/>
    </source>
</evidence>
<organism evidence="3 4">
    <name type="scientific">Lysinimonas soli</name>
    <dbReference type="NCBI Taxonomy" id="1074233"/>
    <lineage>
        <taxon>Bacteria</taxon>
        <taxon>Bacillati</taxon>
        <taxon>Actinomycetota</taxon>
        <taxon>Actinomycetes</taxon>
        <taxon>Micrococcales</taxon>
        <taxon>Microbacteriaceae</taxon>
        <taxon>Lysinimonas</taxon>
    </lineage>
</organism>
<feature type="domain" description="MaoC-like" evidence="2">
    <location>
        <begin position="15"/>
        <end position="123"/>
    </location>
</feature>
<keyword evidence="4" id="KW-1185">Reference proteome</keyword>
<evidence type="ECO:0000313" key="3">
    <source>
        <dbReference type="EMBL" id="MFC5502470.1"/>
    </source>
</evidence>
<dbReference type="RefSeq" id="WP_386740163.1">
    <property type="nucleotide sequence ID" value="NZ_JBHSMG010000002.1"/>
</dbReference>
<reference evidence="4" key="1">
    <citation type="journal article" date="2019" name="Int. J. Syst. Evol. Microbiol.">
        <title>The Global Catalogue of Microorganisms (GCM) 10K type strain sequencing project: providing services to taxonomists for standard genome sequencing and annotation.</title>
        <authorList>
            <consortium name="The Broad Institute Genomics Platform"/>
            <consortium name="The Broad Institute Genome Sequencing Center for Infectious Disease"/>
            <person name="Wu L."/>
            <person name="Ma J."/>
        </authorList>
    </citation>
    <scope>NUCLEOTIDE SEQUENCE [LARGE SCALE GENOMIC DNA]</scope>
    <source>
        <strain evidence="4">CGMCC 4.6997</strain>
    </source>
</reference>
<evidence type="ECO:0000313" key="4">
    <source>
        <dbReference type="Proteomes" id="UP001596039"/>
    </source>
</evidence>
<protein>
    <submittedName>
        <fullName evidence="3">MaoC family dehydratase</fullName>
    </submittedName>
</protein>
<accession>A0ABW0NQ83</accession>
<dbReference type="PANTHER" id="PTHR42993">
    <property type="entry name" value="MAOC-LIKE DEHYDRATASE DOMAIN-CONTAINING PROTEIN"/>
    <property type="match status" value="1"/>
</dbReference>
<name>A0ABW0NQ83_9MICO</name>
<comment type="similarity">
    <text evidence="1">Belongs to the enoyl-CoA hydratase/isomerase family.</text>
</comment>
<dbReference type="CDD" id="cd03450">
    <property type="entry name" value="NodN"/>
    <property type="match status" value="1"/>
</dbReference>
<dbReference type="InterPro" id="IPR002539">
    <property type="entry name" value="MaoC-like_dom"/>
</dbReference>
<dbReference type="Proteomes" id="UP001596039">
    <property type="component" value="Unassembled WGS sequence"/>
</dbReference>
<proteinExistence type="inferred from homology"/>
<dbReference type="SUPFAM" id="SSF54637">
    <property type="entry name" value="Thioesterase/thiol ester dehydrase-isomerase"/>
    <property type="match status" value="1"/>
</dbReference>
<dbReference type="Pfam" id="PF01575">
    <property type="entry name" value="MaoC_dehydratas"/>
    <property type="match status" value="1"/>
</dbReference>
<dbReference type="InterPro" id="IPR029069">
    <property type="entry name" value="HotDog_dom_sf"/>
</dbReference>
<evidence type="ECO:0000259" key="2">
    <source>
        <dbReference type="Pfam" id="PF01575"/>
    </source>
</evidence>
<gene>
    <name evidence="3" type="ORF">ACFPJ4_09490</name>
</gene>
<dbReference type="PANTHER" id="PTHR42993:SF1">
    <property type="entry name" value="MAOC-LIKE DEHYDRATASE DOMAIN-CONTAINING PROTEIN"/>
    <property type="match status" value="1"/>
</dbReference>
<dbReference type="EMBL" id="JBHSMG010000002">
    <property type="protein sequence ID" value="MFC5502470.1"/>
    <property type="molecule type" value="Genomic_DNA"/>
</dbReference>